<feature type="region of interest" description="Disordered" evidence="1">
    <location>
        <begin position="138"/>
        <end position="203"/>
    </location>
</feature>
<proteinExistence type="predicted"/>
<feature type="region of interest" description="Disordered" evidence="1">
    <location>
        <begin position="15"/>
        <end position="39"/>
    </location>
</feature>
<evidence type="ECO:0000313" key="2">
    <source>
        <dbReference type="EMBL" id="AKV04104.1"/>
    </source>
</evidence>
<dbReference type="EMBL" id="CP012333">
    <property type="protein sequence ID" value="AKV04104.1"/>
    <property type="molecule type" value="Genomic_DNA"/>
</dbReference>
<evidence type="ECO:0000313" key="3">
    <source>
        <dbReference type="Proteomes" id="UP000064967"/>
    </source>
</evidence>
<evidence type="ECO:0000256" key="1">
    <source>
        <dbReference type="SAM" id="MobiDB-lite"/>
    </source>
</evidence>
<accession>A0A0K1QEB6</accession>
<feature type="compositionally biased region" description="Low complexity" evidence="1">
    <location>
        <begin position="169"/>
        <end position="184"/>
    </location>
</feature>
<organism evidence="2 3">
    <name type="scientific">Labilithrix luteola</name>
    <dbReference type="NCBI Taxonomy" id="1391654"/>
    <lineage>
        <taxon>Bacteria</taxon>
        <taxon>Pseudomonadati</taxon>
        <taxon>Myxococcota</taxon>
        <taxon>Polyangia</taxon>
        <taxon>Polyangiales</taxon>
        <taxon>Labilitrichaceae</taxon>
        <taxon>Labilithrix</taxon>
    </lineage>
</organism>
<protein>
    <submittedName>
        <fullName evidence="2">Uncharacterized protein</fullName>
    </submittedName>
</protein>
<name>A0A0K1QEB6_9BACT</name>
<dbReference type="KEGG" id="llu:AKJ09_10767"/>
<gene>
    <name evidence="2" type="ORF">AKJ09_10767</name>
</gene>
<reference evidence="2 3" key="1">
    <citation type="submission" date="2015-08" db="EMBL/GenBank/DDBJ databases">
        <authorList>
            <person name="Babu N.S."/>
            <person name="Beckwith C.J."/>
            <person name="Beseler K.G."/>
            <person name="Brison A."/>
            <person name="Carone J.V."/>
            <person name="Caskin T.P."/>
            <person name="Diamond M."/>
            <person name="Durham M.E."/>
            <person name="Foxe J.M."/>
            <person name="Go M."/>
            <person name="Henderson B.A."/>
            <person name="Jones I.B."/>
            <person name="McGettigan J.A."/>
            <person name="Micheletti S.J."/>
            <person name="Nasrallah M.E."/>
            <person name="Ortiz D."/>
            <person name="Piller C.R."/>
            <person name="Privatt S.R."/>
            <person name="Schneider S.L."/>
            <person name="Sharp S."/>
            <person name="Smith T.C."/>
            <person name="Stanton J.D."/>
            <person name="Ullery H.E."/>
            <person name="Wilson R.J."/>
            <person name="Serrano M.G."/>
            <person name="Buck G."/>
            <person name="Lee V."/>
            <person name="Wang Y."/>
            <person name="Carvalho R."/>
            <person name="Voegtly L."/>
            <person name="Shi R."/>
            <person name="Duckworth R."/>
            <person name="Johnson A."/>
            <person name="Loviza R."/>
            <person name="Walstead R."/>
            <person name="Shah Z."/>
            <person name="Kiflezghi M."/>
            <person name="Wade K."/>
            <person name="Ball S.L."/>
            <person name="Bradley K.W."/>
            <person name="Asai D.J."/>
            <person name="Bowman C.A."/>
            <person name="Russell D.A."/>
            <person name="Pope W.H."/>
            <person name="Jacobs-Sera D."/>
            <person name="Hendrix R.W."/>
            <person name="Hatfull G.F."/>
        </authorList>
    </citation>
    <scope>NUCLEOTIDE SEQUENCE [LARGE SCALE GENOMIC DNA]</scope>
    <source>
        <strain evidence="2 3">DSM 27648</strain>
    </source>
</reference>
<dbReference type="AlphaFoldDB" id="A0A0K1QEB6"/>
<dbReference type="Proteomes" id="UP000064967">
    <property type="component" value="Chromosome"/>
</dbReference>
<sequence>MCLCTAAPTGGNFWSLPRPSEPPGQRIAQPRGPSPAPRNVVSVGSFRREARTSGSWGEVQHANVDRRCVDHWLDDDFCRIGGLSRRDRRRRVGPSDPACRRRVPERECLVRTRADARFLGGGPGERRDTSCARRRDAHFAGAPPSTRSPAGLLERTLRHPRRGRRPRASRSLESSPSARASASSGGVSNAGCHAARAGYGPRS</sequence>
<keyword evidence="3" id="KW-1185">Reference proteome</keyword>
<feature type="compositionally biased region" description="Basic residues" evidence="1">
    <location>
        <begin position="158"/>
        <end position="168"/>
    </location>
</feature>